<evidence type="ECO:0000313" key="9">
    <source>
        <dbReference type="Proteomes" id="UP000318878"/>
    </source>
</evidence>
<dbReference type="InterPro" id="IPR036259">
    <property type="entry name" value="MFS_trans_sf"/>
</dbReference>
<feature type="transmembrane region" description="Helical" evidence="6">
    <location>
        <begin position="424"/>
        <end position="447"/>
    </location>
</feature>
<comment type="subcellular location">
    <subcellularLocation>
        <location evidence="1">Endomembrane system</location>
        <topology evidence="1">Multi-pass membrane protein</topology>
    </subcellularLocation>
</comment>
<name>A0A5C5VB27_9BACT</name>
<feature type="transmembrane region" description="Helical" evidence="6">
    <location>
        <begin position="145"/>
        <end position="167"/>
    </location>
</feature>
<proteinExistence type="predicted"/>
<reference evidence="8 9" key="1">
    <citation type="submission" date="2019-02" db="EMBL/GenBank/DDBJ databases">
        <title>Deep-cultivation of Planctomycetes and their phenomic and genomic characterization uncovers novel biology.</title>
        <authorList>
            <person name="Wiegand S."/>
            <person name="Jogler M."/>
            <person name="Boedeker C."/>
            <person name="Pinto D."/>
            <person name="Vollmers J."/>
            <person name="Rivas-Marin E."/>
            <person name="Kohn T."/>
            <person name="Peeters S.H."/>
            <person name="Heuer A."/>
            <person name="Rast P."/>
            <person name="Oberbeckmann S."/>
            <person name="Bunk B."/>
            <person name="Jeske O."/>
            <person name="Meyerdierks A."/>
            <person name="Storesund J.E."/>
            <person name="Kallscheuer N."/>
            <person name="Luecker S."/>
            <person name="Lage O.M."/>
            <person name="Pohl T."/>
            <person name="Merkel B.J."/>
            <person name="Hornburger P."/>
            <person name="Mueller R.-W."/>
            <person name="Bruemmer F."/>
            <person name="Labrenz M."/>
            <person name="Spormann A.M."/>
            <person name="Op Den Camp H."/>
            <person name="Overmann J."/>
            <person name="Amann R."/>
            <person name="Jetten M.S.M."/>
            <person name="Mascher T."/>
            <person name="Medema M.H."/>
            <person name="Devos D.P."/>
            <person name="Kaster A.-K."/>
            <person name="Ovreas L."/>
            <person name="Rohde M."/>
            <person name="Galperin M.Y."/>
            <person name="Jogler C."/>
        </authorList>
    </citation>
    <scope>NUCLEOTIDE SEQUENCE [LARGE SCALE GENOMIC DNA]</scope>
    <source>
        <strain evidence="8 9">Enr8</strain>
    </source>
</reference>
<dbReference type="InterPro" id="IPR011701">
    <property type="entry name" value="MFS"/>
</dbReference>
<dbReference type="GO" id="GO:0061513">
    <property type="term" value="F:glucose 6-phosphate:phosphate antiporter activity"/>
    <property type="evidence" value="ECO:0007669"/>
    <property type="project" value="TreeGrafter"/>
</dbReference>
<sequence>MNRLTSERVASDNCITKVDYGSTKIGLTDCEDFVQYFFFRDVDGGVGVLAWSDPGSKNSLKTYPTEAASSNSNEPQMSSAADSHDSNFSMEPSPERGEKGELFRTYQWRVLLATMFCYLFFYTGRQTFGFAIPGIEEELGISKETLGWASAALLWAYAVGQFINGALGDRFGGRRMMSLGAMLSCGLNWIVSFGTNATELIVPWAANGYAQSMGWAPGSRVLSNWWGHAERGKAYGAYVFAAGMSSVLAFGTSMLILECNLNWRWIFRLPVLLLLLGGVSYYLLVRDKPEEVGLESESEEDAPGDSDATSHEGSGFRSLIRRYLNVFACVPFLFAAVAIGFQSMARYGLLIWVPVHFLGEDWKNSDTKWISIALPIGMALGAMASGWISDVWMKGNRSRVIFLFMSAASVCAAAMFLLPKSHPLGIPILFLTGFFAYGPQSAFWALCPDLLGRKNAGTGTGVLNSFAYAFAGFGEPIIGRLIDGSGNTSIVFAVVATVCIAGAILSLGIRK</sequence>
<evidence type="ECO:0000256" key="3">
    <source>
        <dbReference type="ARBA" id="ARBA00022989"/>
    </source>
</evidence>
<keyword evidence="3 6" id="KW-1133">Transmembrane helix</keyword>
<dbReference type="PROSITE" id="PS50850">
    <property type="entry name" value="MFS"/>
    <property type="match status" value="1"/>
</dbReference>
<feature type="transmembrane region" description="Helical" evidence="6">
    <location>
        <begin position="263"/>
        <end position="284"/>
    </location>
</feature>
<feature type="transmembrane region" description="Helical" evidence="6">
    <location>
        <begin position="106"/>
        <end position="125"/>
    </location>
</feature>
<keyword evidence="2 6" id="KW-0812">Transmembrane</keyword>
<dbReference type="PANTHER" id="PTHR43826:SF3">
    <property type="entry name" value="GLUCOSE-6-PHOSPHATE EXCHANGER SLC37A4"/>
    <property type="match status" value="1"/>
</dbReference>
<dbReference type="GO" id="GO:0012505">
    <property type="term" value="C:endomembrane system"/>
    <property type="evidence" value="ECO:0007669"/>
    <property type="project" value="UniProtKB-SubCell"/>
</dbReference>
<evidence type="ECO:0000256" key="1">
    <source>
        <dbReference type="ARBA" id="ARBA00004127"/>
    </source>
</evidence>
<dbReference type="EMBL" id="SJPF01000002">
    <property type="protein sequence ID" value="TWT34892.1"/>
    <property type="molecule type" value="Genomic_DNA"/>
</dbReference>
<organism evidence="8 9">
    <name type="scientific">Blastopirellula retiformator</name>
    <dbReference type="NCBI Taxonomy" id="2527970"/>
    <lineage>
        <taxon>Bacteria</taxon>
        <taxon>Pseudomonadati</taxon>
        <taxon>Planctomycetota</taxon>
        <taxon>Planctomycetia</taxon>
        <taxon>Pirellulales</taxon>
        <taxon>Pirellulaceae</taxon>
        <taxon>Blastopirellula</taxon>
    </lineage>
</organism>
<gene>
    <name evidence="8" type="primary">glpT</name>
    <name evidence="8" type="ORF">Enr8_23070</name>
</gene>
<dbReference type="InterPro" id="IPR051337">
    <property type="entry name" value="OPA_Antiporter"/>
</dbReference>
<feature type="transmembrane region" description="Helical" evidence="6">
    <location>
        <begin position="369"/>
        <end position="388"/>
    </location>
</feature>
<protein>
    <submittedName>
        <fullName evidence="8">Glycerol-3-phosphate transporter</fullName>
    </submittedName>
</protein>
<feature type="compositionally biased region" description="Polar residues" evidence="5">
    <location>
        <begin position="61"/>
        <end position="90"/>
    </location>
</feature>
<dbReference type="PANTHER" id="PTHR43826">
    <property type="entry name" value="GLUCOSE-6-PHOSPHATE EXCHANGER SLC37A4"/>
    <property type="match status" value="1"/>
</dbReference>
<dbReference type="Gene3D" id="1.20.1250.20">
    <property type="entry name" value="MFS general substrate transporter like domains"/>
    <property type="match status" value="2"/>
</dbReference>
<evidence type="ECO:0000256" key="2">
    <source>
        <dbReference type="ARBA" id="ARBA00022692"/>
    </source>
</evidence>
<keyword evidence="9" id="KW-1185">Reference proteome</keyword>
<keyword evidence="4 6" id="KW-0472">Membrane</keyword>
<dbReference type="GO" id="GO:0035435">
    <property type="term" value="P:phosphate ion transmembrane transport"/>
    <property type="evidence" value="ECO:0007669"/>
    <property type="project" value="TreeGrafter"/>
</dbReference>
<comment type="caution">
    <text evidence="8">The sequence shown here is derived from an EMBL/GenBank/DDBJ whole genome shotgun (WGS) entry which is preliminary data.</text>
</comment>
<feature type="domain" description="Major facilitator superfamily (MFS) profile" evidence="7">
    <location>
        <begin position="110"/>
        <end position="511"/>
    </location>
</feature>
<dbReference type="AlphaFoldDB" id="A0A5C5VB27"/>
<feature type="transmembrane region" description="Helical" evidence="6">
    <location>
        <begin position="323"/>
        <end position="349"/>
    </location>
</feature>
<evidence type="ECO:0000256" key="5">
    <source>
        <dbReference type="SAM" id="MobiDB-lite"/>
    </source>
</evidence>
<evidence type="ECO:0000256" key="6">
    <source>
        <dbReference type="SAM" id="Phobius"/>
    </source>
</evidence>
<feature type="region of interest" description="Disordered" evidence="5">
    <location>
        <begin position="61"/>
        <end position="97"/>
    </location>
</feature>
<dbReference type="Pfam" id="PF07690">
    <property type="entry name" value="MFS_1"/>
    <property type="match status" value="1"/>
</dbReference>
<feature type="transmembrane region" description="Helical" evidence="6">
    <location>
        <begin position="490"/>
        <end position="509"/>
    </location>
</feature>
<accession>A0A5C5VB27</accession>
<dbReference type="SUPFAM" id="SSF103473">
    <property type="entry name" value="MFS general substrate transporter"/>
    <property type="match status" value="1"/>
</dbReference>
<feature type="transmembrane region" description="Helical" evidence="6">
    <location>
        <begin position="235"/>
        <end position="257"/>
    </location>
</feature>
<feature type="transmembrane region" description="Helical" evidence="6">
    <location>
        <begin position="459"/>
        <end position="478"/>
    </location>
</feature>
<feature type="transmembrane region" description="Helical" evidence="6">
    <location>
        <begin position="400"/>
        <end position="418"/>
    </location>
</feature>
<evidence type="ECO:0000259" key="7">
    <source>
        <dbReference type="PROSITE" id="PS50850"/>
    </source>
</evidence>
<evidence type="ECO:0000256" key="4">
    <source>
        <dbReference type="ARBA" id="ARBA00023136"/>
    </source>
</evidence>
<dbReference type="Proteomes" id="UP000318878">
    <property type="component" value="Unassembled WGS sequence"/>
</dbReference>
<dbReference type="InterPro" id="IPR020846">
    <property type="entry name" value="MFS_dom"/>
</dbReference>
<dbReference type="GO" id="GO:0016020">
    <property type="term" value="C:membrane"/>
    <property type="evidence" value="ECO:0007669"/>
    <property type="project" value="UniProtKB-ARBA"/>
</dbReference>
<evidence type="ECO:0000313" key="8">
    <source>
        <dbReference type="EMBL" id="TWT34892.1"/>
    </source>
</evidence>